<dbReference type="Ensembl" id="ENSXETT00000069988">
    <property type="protein sequence ID" value="ENSXETP00000087757"/>
    <property type="gene ID" value="ENSXETG00000005868"/>
</dbReference>
<proteinExistence type="inferred from homology"/>
<dbReference type="GO" id="GO:0005789">
    <property type="term" value="C:endoplasmic reticulum membrane"/>
    <property type="evidence" value="ECO:0007669"/>
    <property type="project" value="UniProtKB-SubCell"/>
</dbReference>
<comment type="catalytic activity">
    <reaction evidence="16">
        <text>dodecanoate + reduced [NADPH--hemoprotein reductase] + O2 = 12-hydroxydodecanoate + oxidized [NADPH--hemoprotein reductase] + H2O + H(+)</text>
        <dbReference type="Rhea" id="RHEA:38947"/>
        <dbReference type="Rhea" id="RHEA-COMP:11964"/>
        <dbReference type="Rhea" id="RHEA-COMP:11965"/>
        <dbReference type="ChEBI" id="CHEBI:15377"/>
        <dbReference type="ChEBI" id="CHEBI:15378"/>
        <dbReference type="ChEBI" id="CHEBI:15379"/>
        <dbReference type="ChEBI" id="CHEBI:18262"/>
        <dbReference type="ChEBI" id="CHEBI:36204"/>
        <dbReference type="ChEBI" id="CHEBI:57618"/>
        <dbReference type="ChEBI" id="CHEBI:58210"/>
    </reaction>
    <physiologicalReaction direction="left-to-right" evidence="16">
        <dbReference type="Rhea" id="RHEA:38948"/>
    </physiologicalReaction>
</comment>
<dbReference type="GeneTree" id="ENSGT00940000157278"/>
<comment type="function">
    <text evidence="17">A cytochrome P450 monooxygenase involved in fatty acid metabolism in the eye. Catalyzes the omega-hydroxylation of polyunsaturated fatty acids (PUFAs) docosahexaenoate (DHA) and its precursor eicosapentaenoate (EPA), and may contribute to the homeostasis of these retinal PUFAs. Omega hydroxylates saturated fatty acids such as laurate, myristate and palmitate, the catalytic efficiency decreasing in the following order: myristate &gt; laurate &gt; palmitate (C14&gt;C12&gt;C16). Mechanistically, uses molecular oxygen inserting one oxygen atom into a substrate, and reducing the second into a water molecule, with two electrons provided by NADPH via cytochrome P450 reductase (CPR; NADPH-ferrihemoprotein reductase).</text>
</comment>
<sequence length="523" mass="60420">MELRGEVHLLVWVAAAVVLLTLLALSILPALQDYVRKWKLMKPIPGPGPNYPIVGDALFLKPNGGDFFLQMCEFTESFRSEPLIKIWIGPIPFIIVYHADTVEPILSTSKHMDKAYSYKFLHPWLGKGLLTSTGEKWRSRRKMITPTFHFAILSEFLEVMNEQSKILVEKLQKHVDGESFNCFMDVTLCALDIISETAMGRKIQAQSNRDSEYVHAIYKMSDIIQRRQKMPWLWLDFFYAYLKDGKEHDKNLKILHAFTDKAILERAEELKKMGEQKKEHCDSDPESDKPKKRSAFLDMLLMATDDAGNKMSYMDIREEVDTFMFEGHDTTAAALNWSLFLLGSHPEAQRQVHKELDEVFGKSDRPVTMDDLKKLRYLEAVIKESLRIYPSVPLFGRTVTEDCSIRGFHVPKGVNVVIIPYALHRDPEYFPEPEEFRPERFFPENASGRNPYAYIPFSAGLRNCIGQRFALMEEKVVLSSILRNYWVEASQKREELCLLGELILRPQDGMWIKLKNRETAPTA</sequence>
<dbReference type="Ensembl" id="ENSXETT00000100286">
    <property type="protein sequence ID" value="ENSXETP00000085494"/>
    <property type="gene ID" value="ENSXETG00000005868"/>
</dbReference>
<dbReference type="EC" id="1.14.14.79" evidence="18"/>
<evidence type="ECO:0000256" key="5">
    <source>
        <dbReference type="ARBA" id="ARBA00022617"/>
    </source>
</evidence>
<dbReference type="InterPro" id="IPR050196">
    <property type="entry name" value="Cytochrome_P450_Monoox"/>
</dbReference>
<evidence type="ECO:0000256" key="17">
    <source>
        <dbReference type="ARBA" id="ARBA00057964"/>
    </source>
</evidence>
<keyword evidence="9 23" id="KW-0408">Iron</keyword>
<dbReference type="InterPro" id="IPR017972">
    <property type="entry name" value="Cyt_P450_CS"/>
</dbReference>
<evidence type="ECO:0000256" key="18">
    <source>
        <dbReference type="ARBA" id="ARBA00066547"/>
    </source>
</evidence>
<dbReference type="InterPro" id="IPR036396">
    <property type="entry name" value="Cyt_P450_sf"/>
</dbReference>
<dbReference type="SUPFAM" id="SSF48264">
    <property type="entry name" value="Cytochrome P450"/>
    <property type="match status" value="1"/>
</dbReference>
<comment type="catalytic activity">
    <reaction evidence="15">
        <text>tetradecanoate + reduced [NADPH--hemoprotein reductase] + O2 = 14-hydroxytetradecanoate + oxidized [NADPH--hemoprotein reductase] + H2O + H(+)</text>
        <dbReference type="Rhea" id="RHEA:40203"/>
        <dbReference type="Rhea" id="RHEA-COMP:11964"/>
        <dbReference type="Rhea" id="RHEA-COMP:11965"/>
        <dbReference type="ChEBI" id="CHEBI:15377"/>
        <dbReference type="ChEBI" id="CHEBI:15378"/>
        <dbReference type="ChEBI" id="CHEBI:15379"/>
        <dbReference type="ChEBI" id="CHEBI:30807"/>
        <dbReference type="ChEBI" id="CHEBI:57618"/>
        <dbReference type="ChEBI" id="CHEBI:58210"/>
        <dbReference type="ChEBI" id="CHEBI:77033"/>
    </reaction>
    <physiologicalReaction direction="left-to-right" evidence="15">
        <dbReference type="Rhea" id="RHEA:40204"/>
    </physiologicalReaction>
</comment>
<name>A0A6I8RSC7_XENTR</name>
<comment type="catalytic activity">
    <reaction evidence="14">
        <text>(5Z,8Z,11Z,14Z,17Z)-eicosapentaenoate + reduced [NADPH--hemoprotein reductase] + O2 = 20-hydroxy-(5Z,8Z,11Z,14Z,17Z)-eicosapentaenoate + oxidized [NADPH--hemoprotein reductase] + H2O + H(+)</text>
        <dbReference type="Rhea" id="RHEA:39791"/>
        <dbReference type="Rhea" id="RHEA-COMP:11964"/>
        <dbReference type="Rhea" id="RHEA-COMP:11965"/>
        <dbReference type="ChEBI" id="CHEBI:15377"/>
        <dbReference type="ChEBI" id="CHEBI:15378"/>
        <dbReference type="ChEBI" id="CHEBI:15379"/>
        <dbReference type="ChEBI" id="CHEBI:57618"/>
        <dbReference type="ChEBI" id="CHEBI:58210"/>
        <dbReference type="ChEBI" id="CHEBI:58562"/>
        <dbReference type="ChEBI" id="CHEBI:76639"/>
    </reaction>
    <physiologicalReaction direction="left-to-right" evidence="14">
        <dbReference type="Rhea" id="RHEA:39792"/>
    </physiologicalReaction>
</comment>
<evidence type="ECO:0000256" key="25">
    <source>
        <dbReference type="SAM" id="Phobius"/>
    </source>
</evidence>
<evidence type="ECO:0000256" key="1">
    <source>
        <dbReference type="ARBA" id="ARBA00001971"/>
    </source>
</evidence>
<evidence type="ECO:0000256" key="11">
    <source>
        <dbReference type="ARBA" id="ARBA00023136"/>
    </source>
</evidence>
<organism evidence="26">
    <name type="scientific">Xenopus tropicalis</name>
    <name type="common">Western clawed frog</name>
    <name type="synonym">Silurana tropicalis</name>
    <dbReference type="NCBI Taxonomy" id="8364"/>
    <lineage>
        <taxon>Eukaryota</taxon>
        <taxon>Metazoa</taxon>
        <taxon>Chordata</taxon>
        <taxon>Craniata</taxon>
        <taxon>Vertebrata</taxon>
        <taxon>Euteleostomi</taxon>
        <taxon>Amphibia</taxon>
        <taxon>Batrachia</taxon>
        <taxon>Anura</taxon>
        <taxon>Pipoidea</taxon>
        <taxon>Pipidae</taxon>
        <taxon>Xenopodinae</taxon>
        <taxon>Xenopus</taxon>
        <taxon>Silurana</taxon>
    </lineage>
</organism>
<dbReference type="InterPro" id="IPR002401">
    <property type="entry name" value="Cyt_P450_E_grp-I"/>
</dbReference>
<dbReference type="Ensembl" id="ENSXETT00000085287">
    <property type="protein sequence ID" value="ENSXETP00000074187"/>
    <property type="gene ID" value="ENSXETG00000005868"/>
</dbReference>
<dbReference type="EC" id="1.14.14.80" evidence="19"/>
<evidence type="ECO:0000256" key="9">
    <source>
        <dbReference type="ARBA" id="ARBA00023004"/>
    </source>
</evidence>
<accession>A0A6I8RKW4</accession>
<comment type="similarity">
    <text evidence="4 24">Belongs to the cytochrome P450 family.</text>
</comment>
<dbReference type="Gene3D" id="1.10.630.10">
    <property type="entry name" value="Cytochrome P450"/>
    <property type="match status" value="1"/>
</dbReference>
<dbReference type="PANTHER" id="PTHR24291:SF193">
    <property type="entry name" value="CYTOCHROME P450 4V2"/>
    <property type="match status" value="1"/>
</dbReference>
<dbReference type="GO" id="GO:0020037">
    <property type="term" value="F:heme binding"/>
    <property type="evidence" value="ECO:0007669"/>
    <property type="project" value="InterPro"/>
</dbReference>
<dbReference type="AlphaFoldDB" id="A0A6I8RSC7"/>
<evidence type="ECO:0000256" key="23">
    <source>
        <dbReference type="PIRSR" id="PIRSR602401-1"/>
    </source>
</evidence>
<dbReference type="Bgee" id="ENSXETG00000005868">
    <property type="expression patterns" value="Expressed in liver and 20 other cell types or tissues"/>
</dbReference>
<evidence type="ECO:0000256" key="8">
    <source>
        <dbReference type="ARBA" id="ARBA00023002"/>
    </source>
</evidence>
<feature type="transmembrane region" description="Helical" evidence="25">
    <location>
        <begin position="12"/>
        <end position="31"/>
    </location>
</feature>
<dbReference type="Pfam" id="PF00067">
    <property type="entry name" value="p450"/>
    <property type="match status" value="1"/>
</dbReference>
<evidence type="ECO:0000256" key="19">
    <source>
        <dbReference type="ARBA" id="ARBA00066560"/>
    </source>
</evidence>
<evidence type="ECO:0000256" key="6">
    <source>
        <dbReference type="ARBA" id="ARBA00022723"/>
    </source>
</evidence>
<evidence type="ECO:0000313" key="26">
    <source>
        <dbReference type="Ensembl" id="ENSXETP00000087757"/>
    </source>
</evidence>
<evidence type="ECO:0000256" key="4">
    <source>
        <dbReference type="ARBA" id="ARBA00010617"/>
    </source>
</evidence>
<gene>
    <name evidence="26" type="primary">cyp4v2.2</name>
</gene>
<evidence type="ECO:0000256" key="20">
    <source>
        <dbReference type="ARBA" id="ARBA00070763"/>
    </source>
</evidence>
<evidence type="ECO:0000256" key="16">
    <source>
        <dbReference type="ARBA" id="ARBA00052805"/>
    </source>
</evidence>
<dbReference type="PRINTS" id="PR00463">
    <property type="entry name" value="EP450I"/>
</dbReference>
<protein>
    <recommendedName>
        <fullName evidence="20">Cytochrome P450 4V2</fullName>
        <ecNumber evidence="18">1.14.14.79</ecNumber>
        <ecNumber evidence="19">1.14.14.80</ecNumber>
    </recommendedName>
    <alternativeName>
        <fullName evidence="21">Docosahexaenoic acid omega-hydroxylase CYP4V2</fullName>
    </alternativeName>
    <alternativeName>
        <fullName evidence="22">Long-chain fatty acid omega-monooxygenase</fullName>
    </alternativeName>
</protein>
<keyword evidence="7" id="KW-0256">Endoplasmic reticulum</keyword>
<dbReference type="GO" id="GO:0005506">
    <property type="term" value="F:iron ion binding"/>
    <property type="evidence" value="ECO:0007669"/>
    <property type="project" value="InterPro"/>
</dbReference>
<dbReference type="PROSITE" id="PS00086">
    <property type="entry name" value="CYTOCHROME_P450"/>
    <property type="match status" value="1"/>
</dbReference>
<keyword evidence="10 24" id="KW-0503">Monooxygenase</keyword>
<accession>A0A6I8QMD8</accession>
<evidence type="ECO:0000256" key="15">
    <source>
        <dbReference type="ARBA" id="ARBA00052785"/>
    </source>
</evidence>
<evidence type="ECO:0000256" key="12">
    <source>
        <dbReference type="ARBA" id="ARBA00050386"/>
    </source>
</evidence>
<keyword evidence="8 24" id="KW-0560">Oxidoreductase</keyword>
<evidence type="ECO:0000256" key="24">
    <source>
        <dbReference type="RuleBase" id="RU000461"/>
    </source>
</evidence>
<evidence type="ECO:0000256" key="14">
    <source>
        <dbReference type="ARBA" id="ARBA00052522"/>
    </source>
</evidence>
<evidence type="ECO:0000256" key="21">
    <source>
        <dbReference type="ARBA" id="ARBA00076651"/>
    </source>
</evidence>
<keyword evidence="6 23" id="KW-0479">Metal-binding</keyword>
<evidence type="ECO:0000256" key="10">
    <source>
        <dbReference type="ARBA" id="ARBA00023033"/>
    </source>
</evidence>
<evidence type="ECO:0000256" key="22">
    <source>
        <dbReference type="ARBA" id="ARBA00079181"/>
    </source>
</evidence>
<dbReference type="CDD" id="cd20680">
    <property type="entry name" value="CYP4V"/>
    <property type="match status" value="1"/>
</dbReference>
<evidence type="ECO:0000256" key="7">
    <source>
        <dbReference type="ARBA" id="ARBA00022824"/>
    </source>
</evidence>
<comment type="catalytic activity">
    <reaction evidence="12">
        <text>(4Z,7Z,10Z,13Z,16Z,19Z)-docosahexaenoate + reduced [NADPH--hemoprotein reductase] + O2 = 22-hydroxy-(4Z,7Z,10Z,13Z,16Z,19Z)-docosahexaenoate + oxidized [NADPH--hemoprotein reductase] + H2O + H(+)</text>
        <dbReference type="Rhea" id="RHEA:40155"/>
        <dbReference type="Rhea" id="RHEA-COMP:11964"/>
        <dbReference type="Rhea" id="RHEA-COMP:11965"/>
        <dbReference type="ChEBI" id="CHEBI:15377"/>
        <dbReference type="ChEBI" id="CHEBI:15378"/>
        <dbReference type="ChEBI" id="CHEBI:15379"/>
        <dbReference type="ChEBI" id="CHEBI:57618"/>
        <dbReference type="ChEBI" id="CHEBI:58210"/>
        <dbReference type="ChEBI" id="CHEBI:77015"/>
        <dbReference type="ChEBI" id="CHEBI:77016"/>
        <dbReference type="EC" id="1.14.14.79"/>
    </reaction>
    <physiologicalReaction direction="left-to-right" evidence="12">
        <dbReference type="Rhea" id="RHEA:40156"/>
    </physiologicalReaction>
</comment>
<reference evidence="26" key="2">
    <citation type="submission" date="2020-05" db="UniProtKB">
        <authorList>
            <consortium name="Ensembl"/>
        </authorList>
    </citation>
    <scope>IDENTIFICATION</scope>
</reference>
<comment type="subcellular location">
    <subcellularLocation>
        <location evidence="2">Endoplasmic reticulum membrane</location>
    </subcellularLocation>
</comment>
<dbReference type="GO" id="GO:0102033">
    <property type="term" value="F:long-chain fatty acid omega-hydroxylase activity"/>
    <property type="evidence" value="ECO:0007669"/>
    <property type="project" value="UniProtKB-EC"/>
</dbReference>
<dbReference type="FunCoup" id="A0A6I8RSC7">
    <property type="interactions" value="399"/>
</dbReference>
<keyword evidence="11 25" id="KW-0472">Membrane</keyword>
<keyword evidence="5 23" id="KW-0349">Heme</keyword>
<evidence type="ECO:0000256" key="13">
    <source>
        <dbReference type="ARBA" id="ARBA00051511"/>
    </source>
</evidence>
<feature type="binding site" description="axial binding residue" evidence="23">
    <location>
        <position position="464"/>
    </location>
    <ligand>
        <name>heme</name>
        <dbReference type="ChEBI" id="CHEBI:30413"/>
    </ligand>
    <ligandPart>
        <name>Fe</name>
        <dbReference type="ChEBI" id="CHEBI:18248"/>
    </ligandPart>
</feature>
<comment type="catalytic activity">
    <reaction evidence="13">
        <text>hexadecanoate + reduced [NADPH--hemoprotein reductase] + O2 = 16-hydroxyhexadecanoate + oxidized [NADPH--hemoprotein reductase] + H2O + H(+)</text>
        <dbReference type="Rhea" id="RHEA:40199"/>
        <dbReference type="Rhea" id="RHEA-COMP:11964"/>
        <dbReference type="Rhea" id="RHEA-COMP:11965"/>
        <dbReference type="ChEBI" id="CHEBI:7896"/>
        <dbReference type="ChEBI" id="CHEBI:15377"/>
        <dbReference type="ChEBI" id="CHEBI:15378"/>
        <dbReference type="ChEBI" id="CHEBI:15379"/>
        <dbReference type="ChEBI" id="CHEBI:55329"/>
        <dbReference type="ChEBI" id="CHEBI:57618"/>
        <dbReference type="ChEBI" id="CHEBI:58210"/>
        <dbReference type="EC" id="1.14.14.80"/>
    </reaction>
    <physiologicalReaction direction="left-to-right" evidence="13">
        <dbReference type="Rhea" id="RHEA:40200"/>
    </physiologicalReaction>
</comment>
<comment type="cofactor">
    <cofactor evidence="1 23">
        <name>heme</name>
        <dbReference type="ChEBI" id="CHEBI:30413"/>
    </cofactor>
</comment>
<dbReference type="PANTHER" id="PTHR24291">
    <property type="entry name" value="CYTOCHROME P450 FAMILY 4"/>
    <property type="match status" value="1"/>
</dbReference>
<evidence type="ECO:0000256" key="3">
    <source>
        <dbReference type="ARBA" id="ARBA00004872"/>
    </source>
</evidence>
<reference evidence="26" key="1">
    <citation type="journal article" date="2010" name="Science">
        <title>The genome of the Western clawed frog Xenopus tropicalis.</title>
        <authorList>
            <person name="Hellsten U."/>
            <person name="Harland R.M."/>
            <person name="Gilchrist M.J."/>
            <person name="Hendrix D."/>
            <person name="Jurka J."/>
            <person name="Kapitonov V."/>
            <person name="Ovcharenko I."/>
            <person name="Putnam N.H."/>
            <person name="Shu S."/>
            <person name="Taher L."/>
            <person name="Blitz I.L."/>
            <person name="Blumberg B."/>
            <person name="Dichmann D.S."/>
            <person name="Dubchak I."/>
            <person name="Amaya E."/>
            <person name="Detter J.C."/>
            <person name="Fletcher R."/>
            <person name="Gerhard D.S."/>
            <person name="Goodstein D."/>
            <person name="Graves T."/>
            <person name="Grigoriev I.V."/>
            <person name="Grimwood J."/>
            <person name="Kawashima T."/>
            <person name="Lindquist E."/>
            <person name="Lucas S.M."/>
            <person name="Mead P.E."/>
            <person name="Mitros T."/>
            <person name="Ogino H."/>
            <person name="Ohta Y."/>
            <person name="Poliakov A.V."/>
            <person name="Pollet N."/>
            <person name="Robert J."/>
            <person name="Salamov A."/>
            <person name="Sater A.K."/>
            <person name="Schmutz J."/>
            <person name="Terry A."/>
            <person name="Vize P.D."/>
            <person name="Warren W.C."/>
            <person name="Wells D."/>
            <person name="Wills A."/>
            <person name="Wilson R.K."/>
            <person name="Zimmerman L.B."/>
            <person name="Zorn A.M."/>
            <person name="Grainger R."/>
            <person name="Grammer T."/>
            <person name="Khokha M.K."/>
            <person name="Richardson P.M."/>
            <person name="Rokhsar D.S."/>
        </authorList>
    </citation>
    <scope>NUCLEOTIDE SEQUENCE [LARGE SCALE GENOMIC DNA]</scope>
    <source>
        <strain evidence="26">Nigerian</strain>
    </source>
</reference>
<dbReference type="FunFam" id="1.10.630.10:FF:000035">
    <property type="entry name" value="CYtochrome P450 family"/>
    <property type="match status" value="1"/>
</dbReference>
<evidence type="ECO:0000256" key="2">
    <source>
        <dbReference type="ARBA" id="ARBA00004586"/>
    </source>
</evidence>
<dbReference type="InterPro" id="IPR001128">
    <property type="entry name" value="Cyt_P450"/>
</dbReference>
<dbReference type="InParanoid" id="A0A6I8RSC7"/>
<keyword evidence="25" id="KW-1133">Transmembrane helix</keyword>
<keyword evidence="25" id="KW-0812">Transmembrane</keyword>
<comment type="pathway">
    <text evidence="3">Lipid metabolism; fatty acid metabolism.</text>
</comment>
<dbReference type="PRINTS" id="PR00385">
    <property type="entry name" value="P450"/>
</dbReference>
<accession>A0A6I8RSC7</accession>